<proteinExistence type="predicted"/>
<reference evidence="2 3" key="1">
    <citation type="submission" date="2022-03" db="EMBL/GenBank/DDBJ databases">
        <title>Streptomyces yunnanensis P86,complete genome.</title>
        <authorList>
            <person name="Chen S."/>
            <person name="Zhang Q."/>
        </authorList>
    </citation>
    <scope>NUCLEOTIDE SEQUENCE [LARGE SCALE GENOMIC DNA]</scope>
    <source>
        <strain evidence="2 3">P86</strain>
    </source>
</reference>
<sequence length="125" mass="12833">MTTRKGAAAVAMAAVAVGAILTASTTASAAPAPGKATRDASVRATTAGAPALASHPCWTSFVPENPEGAAMDQYYKNCTDSPVTVCAKNLTDGYVAPSRTIGANDVAWWHWNSTTPGAHYTTIFC</sequence>
<name>A0ABY7ZZM6_9ACTN</name>
<evidence type="ECO:0000313" key="3">
    <source>
        <dbReference type="Proteomes" id="UP001218629"/>
    </source>
</evidence>
<keyword evidence="3" id="KW-1185">Reference proteome</keyword>
<keyword evidence="1" id="KW-0732">Signal</keyword>
<evidence type="ECO:0000313" key="2">
    <source>
        <dbReference type="EMBL" id="WEB38090.1"/>
    </source>
</evidence>
<dbReference type="Proteomes" id="UP001218629">
    <property type="component" value="Chromosome"/>
</dbReference>
<dbReference type="RefSeq" id="WP_039628818.1">
    <property type="nucleotide sequence ID" value="NZ_CP095749.1"/>
</dbReference>
<feature type="signal peptide" evidence="1">
    <location>
        <begin position="1"/>
        <end position="29"/>
    </location>
</feature>
<evidence type="ECO:0000256" key="1">
    <source>
        <dbReference type="SAM" id="SignalP"/>
    </source>
</evidence>
<gene>
    <name evidence="2" type="ORF">MOV08_01370</name>
</gene>
<accession>A0ABY7ZZM6</accession>
<organism evidence="2 3">
    <name type="scientific">Streptomyces yunnanensis</name>
    <dbReference type="NCBI Taxonomy" id="156453"/>
    <lineage>
        <taxon>Bacteria</taxon>
        <taxon>Bacillati</taxon>
        <taxon>Actinomycetota</taxon>
        <taxon>Actinomycetes</taxon>
        <taxon>Kitasatosporales</taxon>
        <taxon>Streptomycetaceae</taxon>
        <taxon>Streptomyces</taxon>
    </lineage>
</organism>
<protein>
    <recommendedName>
        <fullName evidence="4">Peptidase inhibitor family I36</fullName>
    </recommendedName>
</protein>
<feature type="chain" id="PRO_5046801561" description="Peptidase inhibitor family I36" evidence="1">
    <location>
        <begin position="30"/>
        <end position="125"/>
    </location>
</feature>
<dbReference type="EMBL" id="CP095749">
    <property type="protein sequence ID" value="WEB38090.1"/>
    <property type="molecule type" value="Genomic_DNA"/>
</dbReference>
<evidence type="ECO:0008006" key="4">
    <source>
        <dbReference type="Google" id="ProtNLM"/>
    </source>
</evidence>